<keyword evidence="3" id="KW-1185">Reference proteome</keyword>
<name>A0ABS9U879_9MICC</name>
<evidence type="ECO:0000313" key="3">
    <source>
        <dbReference type="Proteomes" id="UP001202922"/>
    </source>
</evidence>
<proteinExistence type="predicted"/>
<protein>
    <submittedName>
        <fullName evidence="2">Uncharacterized protein</fullName>
    </submittedName>
</protein>
<sequence length="156" mass="16431">MDYSGSPRAPGGGGRAFPIHALSAALGEDVLDHPEEHGFGECDAETMEQLRRVRGAPGAKVRIYRALPPRVGQINRGDWVTLSKDYAGQYAMRDDVAANDWPIVQAEVPACTVFSDGRDLDGYGYDGPSLAGLRDQGGAGGGAAAGAGTPWEEDQE</sequence>
<dbReference type="Proteomes" id="UP001202922">
    <property type="component" value="Unassembled WGS sequence"/>
</dbReference>
<accession>A0ABS9U879</accession>
<feature type="compositionally biased region" description="Gly residues" evidence="1">
    <location>
        <begin position="135"/>
        <end position="145"/>
    </location>
</feature>
<evidence type="ECO:0000313" key="2">
    <source>
        <dbReference type="EMBL" id="MCH6472572.1"/>
    </source>
</evidence>
<evidence type="ECO:0000256" key="1">
    <source>
        <dbReference type="SAM" id="MobiDB-lite"/>
    </source>
</evidence>
<organism evidence="2 3">
    <name type="scientific">Sinomonas terrae</name>
    <dbReference type="NCBI Taxonomy" id="2908838"/>
    <lineage>
        <taxon>Bacteria</taxon>
        <taxon>Bacillati</taxon>
        <taxon>Actinomycetota</taxon>
        <taxon>Actinomycetes</taxon>
        <taxon>Micrococcales</taxon>
        <taxon>Micrococcaceae</taxon>
        <taxon>Sinomonas</taxon>
    </lineage>
</organism>
<gene>
    <name evidence="2" type="ORF">L0M17_21865</name>
</gene>
<dbReference type="EMBL" id="JAKZBV010000003">
    <property type="protein sequence ID" value="MCH6472572.1"/>
    <property type="molecule type" value="Genomic_DNA"/>
</dbReference>
<dbReference type="RefSeq" id="WP_241056751.1">
    <property type="nucleotide sequence ID" value="NZ_JAKZBV010000003.1"/>
</dbReference>
<comment type="caution">
    <text evidence="2">The sequence shown here is derived from an EMBL/GenBank/DDBJ whole genome shotgun (WGS) entry which is preliminary data.</text>
</comment>
<feature type="region of interest" description="Disordered" evidence="1">
    <location>
        <begin position="127"/>
        <end position="156"/>
    </location>
</feature>
<reference evidence="2 3" key="1">
    <citation type="submission" date="2022-03" db="EMBL/GenBank/DDBJ databases">
        <title>Sinomonas sp. isolated from a soil.</title>
        <authorList>
            <person name="Han J."/>
            <person name="Kim D.-U."/>
        </authorList>
    </citation>
    <scope>NUCLEOTIDE SEQUENCE [LARGE SCALE GENOMIC DNA]</scope>
    <source>
        <strain evidence="2 3">5-5</strain>
    </source>
</reference>